<dbReference type="AlphaFoldDB" id="A0A3N2ARM5"/>
<evidence type="ECO:0000313" key="2">
    <source>
        <dbReference type="EMBL" id="ROR65362.1"/>
    </source>
</evidence>
<dbReference type="OrthoDB" id="9764271at2"/>
<evidence type="ECO:0000256" key="1">
    <source>
        <dbReference type="SAM" id="SignalP"/>
    </source>
</evidence>
<accession>A0A3N2ARM5</accession>
<evidence type="ECO:0000313" key="3">
    <source>
        <dbReference type="Proteomes" id="UP000275456"/>
    </source>
</evidence>
<feature type="chain" id="PRO_5039554567" evidence="1">
    <location>
        <begin position="30"/>
        <end position="568"/>
    </location>
</feature>
<dbReference type="Proteomes" id="UP000275456">
    <property type="component" value="Unassembled WGS sequence"/>
</dbReference>
<dbReference type="RefSeq" id="WP_123696459.1">
    <property type="nucleotide sequence ID" value="NZ_RKHJ01000001.1"/>
</dbReference>
<sequence>MRLRPRLVAAAALTALVAGLLTVTPPAGTGGSATAAVAADFEAGYLVSDEQFYDGGAMTAAQVQAFIDAKHAGCTAGYTCLDTYRQKTPSIPADAYCGAMTGRADESAASIIARVGQACDISQRFLLVLLQKEQTLITHPSPSASRYEKATGFGCPDTAPCDASVAGFFYQVYYGARQFQRYAAHPERYNHRAGVVNQIRYDTEVACGSSPVLIRNLATAGLYNYTPYQPNAAALANLYGTGDSCSAYGNRNTWRIWTDWFGDPTEPLPSAQRIAGADRYATSVEISRRTFPTGAPVVYLASGENFPDGLAAGPAAAHAGGPVLLTPRGSAMPAVLAEIQRLNPAEVVIVGGAPSVSVAVEDAVRALAPARAVLRLGGTDRFHTSRLVAEHAFDSADAAFVATGLTFPDALAAGPAAAFRGGPVLLVDGGSGSLDAATRATLQGLGVDWAGIVGDGTSVSTGVANGLSAAVPSVVRYAGADRFATAAQLADVFDEVRTVYIASGTDFPDALAGAAAAGAEGAPMLLARRECLPAVSRSTLLGSGADEVLILGGLPTLSEATAAYTRCP</sequence>
<reference evidence="2 3" key="1">
    <citation type="submission" date="2018-11" db="EMBL/GenBank/DDBJ databases">
        <title>Sequencing the genomes of 1000 actinobacteria strains.</title>
        <authorList>
            <person name="Klenk H.-P."/>
        </authorList>
    </citation>
    <scope>NUCLEOTIDE SEQUENCE [LARGE SCALE GENOMIC DNA]</scope>
    <source>
        <strain evidence="2 3">DSM 9580</strain>
    </source>
</reference>
<proteinExistence type="predicted"/>
<keyword evidence="1" id="KW-0732">Signal</keyword>
<protein>
    <submittedName>
        <fullName evidence="2">Putative cell wall binding repeat protein</fullName>
    </submittedName>
</protein>
<keyword evidence="3" id="KW-1185">Reference proteome</keyword>
<dbReference type="EMBL" id="RKHJ01000001">
    <property type="protein sequence ID" value="ROR65362.1"/>
    <property type="molecule type" value="Genomic_DNA"/>
</dbReference>
<dbReference type="InterPro" id="IPR051922">
    <property type="entry name" value="Bact_Sporulation_Assoc"/>
</dbReference>
<gene>
    <name evidence="2" type="ORF">EDD26_0728</name>
</gene>
<dbReference type="PANTHER" id="PTHR30032:SF8">
    <property type="entry name" value="GERMINATION-SPECIFIC N-ACETYLMURAMOYL-L-ALANINE AMIDASE"/>
    <property type="match status" value="1"/>
</dbReference>
<feature type="signal peptide" evidence="1">
    <location>
        <begin position="1"/>
        <end position="29"/>
    </location>
</feature>
<comment type="caution">
    <text evidence="2">The sequence shown here is derived from an EMBL/GenBank/DDBJ whole genome shotgun (WGS) entry which is preliminary data.</text>
</comment>
<dbReference type="Pfam" id="PF04122">
    <property type="entry name" value="CW_binding_2"/>
    <property type="match status" value="3"/>
</dbReference>
<name>A0A3N2ARM5_9MICO</name>
<dbReference type="PANTHER" id="PTHR30032">
    <property type="entry name" value="N-ACETYLMURAMOYL-L-ALANINE AMIDASE-RELATED"/>
    <property type="match status" value="1"/>
</dbReference>
<dbReference type="InterPro" id="IPR007253">
    <property type="entry name" value="Cell_wall-bd_2"/>
</dbReference>
<dbReference type="Gene3D" id="3.40.50.12090">
    <property type="match status" value="1"/>
</dbReference>
<organism evidence="2 3">
    <name type="scientific">Agrococcus jenensis</name>
    <dbReference type="NCBI Taxonomy" id="46353"/>
    <lineage>
        <taxon>Bacteria</taxon>
        <taxon>Bacillati</taxon>
        <taxon>Actinomycetota</taxon>
        <taxon>Actinomycetes</taxon>
        <taxon>Micrococcales</taxon>
        <taxon>Microbacteriaceae</taxon>
        <taxon>Agrococcus</taxon>
    </lineage>
</organism>